<feature type="domain" description="GP-PDE" evidence="1">
    <location>
        <begin position="3"/>
        <end position="224"/>
    </location>
</feature>
<dbReference type="AlphaFoldDB" id="A0A3D9V6U8"/>
<dbReference type="OrthoDB" id="9758957at2"/>
<reference evidence="2 3" key="1">
    <citation type="submission" date="2018-08" db="EMBL/GenBank/DDBJ databases">
        <title>Sequencing the genomes of 1000 actinobacteria strains.</title>
        <authorList>
            <person name="Klenk H.-P."/>
        </authorList>
    </citation>
    <scope>NUCLEOTIDE SEQUENCE [LARGE SCALE GENOMIC DNA]</scope>
    <source>
        <strain evidence="2 3">DSM 22891</strain>
    </source>
</reference>
<evidence type="ECO:0000259" key="1">
    <source>
        <dbReference type="PROSITE" id="PS51704"/>
    </source>
</evidence>
<dbReference type="PROSITE" id="PS51704">
    <property type="entry name" value="GP_PDE"/>
    <property type="match status" value="1"/>
</dbReference>
<dbReference type="PANTHER" id="PTHR46211">
    <property type="entry name" value="GLYCEROPHOSPHORYL DIESTER PHOSPHODIESTERASE"/>
    <property type="match status" value="1"/>
</dbReference>
<evidence type="ECO:0000313" key="3">
    <source>
        <dbReference type="Proteomes" id="UP000256485"/>
    </source>
</evidence>
<accession>A0A3D9V6U8</accession>
<sequence length="242" mass="26252">MTFTLVGHRGAMGLEPENTLRSFRRAVEDGADAIELDLRLSADGHLVILHDGDVARTTNGRGEVARMTLAEIRELDAGDGEHVPTFHEVLDAVDVPIQAEIKAPEALPVAVDVIRDRRLLDRVTVTSFSVEVIRQALTLLPGLRTGLISSKAPREYVDLARSMGVQVLCFGIGALDAEVVDLGHRSHLQIMGWPVNDTERLLHALRSGADGVTSDVPGLLRNACDRNPEVKALLSGRLARQV</sequence>
<dbReference type="InterPro" id="IPR017946">
    <property type="entry name" value="PLC-like_Pdiesterase_TIM-brl"/>
</dbReference>
<organism evidence="2 3">
    <name type="scientific">Thermasporomyces composti</name>
    <dbReference type="NCBI Taxonomy" id="696763"/>
    <lineage>
        <taxon>Bacteria</taxon>
        <taxon>Bacillati</taxon>
        <taxon>Actinomycetota</taxon>
        <taxon>Actinomycetes</taxon>
        <taxon>Propionibacteriales</taxon>
        <taxon>Nocardioidaceae</taxon>
        <taxon>Thermasporomyces</taxon>
    </lineage>
</organism>
<dbReference type="Pfam" id="PF03009">
    <property type="entry name" value="GDPD"/>
    <property type="match status" value="1"/>
</dbReference>
<keyword evidence="3" id="KW-1185">Reference proteome</keyword>
<dbReference type="SUPFAM" id="SSF51695">
    <property type="entry name" value="PLC-like phosphodiesterases"/>
    <property type="match status" value="1"/>
</dbReference>
<dbReference type="GO" id="GO:0006629">
    <property type="term" value="P:lipid metabolic process"/>
    <property type="evidence" value="ECO:0007669"/>
    <property type="project" value="InterPro"/>
</dbReference>
<protein>
    <submittedName>
        <fullName evidence="2">Glycerophosphoryl diester phosphodiesterase</fullName>
    </submittedName>
</protein>
<dbReference type="EMBL" id="QTUC01000001">
    <property type="protein sequence ID" value="REF37046.1"/>
    <property type="molecule type" value="Genomic_DNA"/>
</dbReference>
<gene>
    <name evidence="2" type="ORF">DFJ64_2482</name>
</gene>
<dbReference type="InterPro" id="IPR030395">
    <property type="entry name" value="GP_PDE_dom"/>
</dbReference>
<comment type="caution">
    <text evidence="2">The sequence shown here is derived from an EMBL/GenBank/DDBJ whole genome shotgun (WGS) entry which is preliminary data.</text>
</comment>
<dbReference type="GO" id="GO:0008081">
    <property type="term" value="F:phosphoric diester hydrolase activity"/>
    <property type="evidence" value="ECO:0007669"/>
    <property type="project" value="InterPro"/>
</dbReference>
<dbReference type="RefSeq" id="WP_115850578.1">
    <property type="nucleotide sequence ID" value="NZ_QTUC01000001.1"/>
</dbReference>
<dbReference type="Gene3D" id="3.20.20.190">
    <property type="entry name" value="Phosphatidylinositol (PI) phosphodiesterase"/>
    <property type="match status" value="1"/>
</dbReference>
<dbReference type="CDD" id="cd08556">
    <property type="entry name" value="GDPD"/>
    <property type="match status" value="1"/>
</dbReference>
<proteinExistence type="predicted"/>
<evidence type="ECO:0000313" key="2">
    <source>
        <dbReference type="EMBL" id="REF37046.1"/>
    </source>
</evidence>
<name>A0A3D9V6U8_THECX</name>
<dbReference type="PANTHER" id="PTHR46211:SF1">
    <property type="entry name" value="GLYCEROPHOSPHODIESTER PHOSPHODIESTERASE, CYTOPLASMIC"/>
    <property type="match status" value="1"/>
</dbReference>
<dbReference type="Proteomes" id="UP000256485">
    <property type="component" value="Unassembled WGS sequence"/>
</dbReference>